<dbReference type="InterPro" id="IPR004695">
    <property type="entry name" value="SLAC1/Mae1/Ssu1/TehA"/>
</dbReference>
<evidence type="ECO:0000256" key="5">
    <source>
        <dbReference type="SAM" id="Phobius"/>
    </source>
</evidence>
<keyword evidence="3 5" id="KW-1133">Transmembrane helix</keyword>
<dbReference type="OrthoDB" id="2901184at2759"/>
<accession>A0A4Y8DAS4</accession>
<dbReference type="PANTHER" id="PTHR31162:SF3">
    <property type="entry name" value="TRANSPORTER_MALIC ACID TRANSPORT PROTEIN, PUTATIVE-RELATED"/>
    <property type="match status" value="1"/>
</dbReference>
<dbReference type="Gene3D" id="1.50.10.150">
    <property type="entry name" value="Voltage-dependent anion channel"/>
    <property type="match status" value="1"/>
</dbReference>
<dbReference type="PANTHER" id="PTHR31162">
    <property type="entry name" value="MALIC ACID TRANSPORT PROTEIN-RELATED"/>
    <property type="match status" value="1"/>
</dbReference>
<dbReference type="Pfam" id="PF03595">
    <property type="entry name" value="SLAC1"/>
    <property type="match status" value="1"/>
</dbReference>
<proteinExistence type="predicted"/>
<keyword evidence="2 5" id="KW-0812">Transmembrane</keyword>
<name>A0A4Y8DAS4_9HELO</name>
<dbReference type="InterPro" id="IPR030185">
    <property type="entry name" value="Mae1"/>
</dbReference>
<comment type="caution">
    <text evidence="6">The sequence shown here is derived from an EMBL/GenBank/DDBJ whole genome shotgun (WGS) entry which is preliminary data.</text>
</comment>
<evidence type="ECO:0000256" key="2">
    <source>
        <dbReference type="ARBA" id="ARBA00022692"/>
    </source>
</evidence>
<evidence type="ECO:0000313" key="7">
    <source>
        <dbReference type="Proteomes" id="UP000297299"/>
    </source>
</evidence>
<dbReference type="Proteomes" id="UP000297299">
    <property type="component" value="Unassembled WGS sequence"/>
</dbReference>
<feature type="transmembrane region" description="Helical" evidence="5">
    <location>
        <begin position="32"/>
        <end position="52"/>
    </location>
</feature>
<evidence type="ECO:0000256" key="3">
    <source>
        <dbReference type="ARBA" id="ARBA00022989"/>
    </source>
</evidence>
<reference evidence="6 7" key="1">
    <citation type="submission" date="2017-11" db="EMBL/GenBank/DDBJ databases">
        <title>Comparative genomics of Botrytis spp.</title>
        <authorList>
            <person name="Valero-Jimenez C.A."/>
            <person name="Tapia P."/>
            <person name="Veloso J."/>
            <person name="Silva-Moreno E."/>
            <person name="Staats M."/>
            <person name="Valdes J.H."/>
            <person name="Van Kan J.A.L."/>
        </authorList>
    </citation>
    <scope>NUCLEOTIDE SEQUENCE [LARGE SCALE GENOMIC DNA]</scope>
    <source>
        <strain evidence="6 7">MUCL2830</strain>
    </source>
</reference>
<gene>
    <name evidence="6" type="ORF">BOTCAL_0075g00200</name>
</gene>
<feature type="transmembrane region" description="Helical" evidence="5">
    <location>
        <begin position="101"/>
        <end position="122"/>
    </location>
</feature>
<evidence type="ECO:0000256" key="1">
    <source>
        <dbReference type="ARBA" id="ARBA00004141"/>
    </source>
</evidence>
<dbReference type="GO" id="GO:0016020">
    <property type="term" value="C:membrane"/>
    <property type="evidence" value="ECO:0007669"/>
    <property type="project" value="UniProtKB-SubCell"/>
</dbReference>
<feature type="transmembrane region" description="Helical" evidence="5">
    <location>
        <begin position="64"/>
        <end position="89"/>
    </location>
</feature>
<protein>
    <recommendedName>
        <fullName evidence="8">Malic acid transport protein</fullName>
    </recommendedName>
</protein>
<feature type="transmembrane region" description="Helical" evidence="5">
    <location>
        <begin position="128"/>
        <end position="148"/>
    </location>
</feature>
<keyword evidence="4 5" id="KW-0472">Membrane</keyword>
<dbReference type="InterPro" id="IPR038665">
    <property type="entry name" value="Voltage-dep_anion_channel_sf"/>
</dbReference>
<dbReference type="GO" id="GO:0015140">
    <property type="term" value="F:malate transmembrane transporter activity"/>
    <property type="evidence" value="ECO:0007669"/>
    <property type="project" value="InterPro"/>
</dbReference>
<evidence type="ECO:0000256" key="4">
    <source>
        <dbReference type="ARBA" id="ARBA00023136"/>
    </source>
</evidence>
<evidence type="ECO:0000313" key="6">
    <source>
        <dbReference type="EMBL" id="TEY74218.1"/>
    </source>
</evidence>
<dbReference type="AlphaFoldDB" id="A0A4Y8DAS4"/>
<dbReference type="EMBL" id="PHWZ01000075">
    <property type="protein sequence ID" value="TEY74218.1"/>
    <property type="molecule type" value="Genomic_DNA"/>
</dbReference>
<dbReference type="STRING" id="38488.A0A4Y8DAS4"/>
<organism evidence="6 7">
    <name type="scientific">Botryotinia calthae</name>
    <dbReference type="NCBI Taxonomy" id="38488"/>
    <lineage>
        <taxon>Eukaryota</taxon>
        <taxon>Fungi</taxon>
        <taxon>Dikarya</taxon>
        <taxon>Ascomycota</taxon>
        <taxon>Pezizomycotina</taxon>
        <taxon>Leotiomycetes</taxon>
        <taxon>Helotiales</taxon>
        <taxon>Sclerotiniaceae</taxon>
        <taxon>Botryotinia</taxon>
    </lineage>
</organism>
<evidence type="ECO:0008006" key="8">
    <source>
        <dbReference type="Google" id="ProtNLM"/>
    </source>
</evidence>
<comment type="subcellular location">
    <subcellularLocation>
        <location evidence="1">Membrane</location>
        <topology evidence="1">Multi-pass membrane protein</topology>
    </subcellularLocation>
</comment>
<sequence length="164" mass="18391">MATEGVTNVLSLAQFTLHRRAFRDSLTDPKECLFAPAIAVSFGMILITIIEYGSEHTGSWFPRAILYMFWINAAFSVLLSISIYLNLWSTQSFAIEEMTPIWLFPAYPLLLLGPLATVFQVIIGGVTIQGIGFILSLTIYSTFIYRLMTLKLPSEDLRPGMFVP</sequence>
<keyword evidence="7" id="KW-1185">Reference proteome</keyword>